<accession>A0A640NNR7</accession>
<organism evidence="6">
    <name type="scientific">Bacillus anthracis</name>
    <name type="common">anthrax bacterium</name>
    <dbReference type="NCBI Taxonomy" id="1392"/>
    <lineage>
        <taxon>Bacteria</taxon>
        <taxon>Bacillati</taxon>
        <taxon>Bacillota</taxon>
        <taxon>Bacilli</taxon>
        <taxon>Bacillales</taxon>
        <taxon>Bacillaceae</taxon>
        <taxon>Bacillus</taxon>
        <taxon>Bacillus cereus group</taxon>
    </lineage>
</organism>
<reference evidence="6" key="1">
    <citation type="submission" date="2019-12" db="EMBL/GenBank/DDBJ databases">
        <title>Epidemiological and comparative genomic analysis of Bacillus anthracis isolated from northern Vietnam.</title>
        <authorList>
            <person name="Hoang T.T.H."/>
            <person name="Dang D.A."/>
            <person name="Pham M.H."/>
            <person name="Luong M.H."/>
            <person name="Tran N.D."/>
            <person name="Nguyen T.H."/>
            <person name="Nguyen T.T."/>
            <person name="Inoue S."/>
            <person name="Morikawa S."/>
            <person name="Okutani A."/>
        </authorList>
    </citation>
    <scope>NUCLEOTIDE SEQUENCE</scope>
    <source>
        <strain evidence="2">DB</strain>
        <strain evidence="3">HG</strain>
        <strain evidence="5">LaLC</strain>
        <strain evidence="4">LamDB</strain>
        <strain evidence="6">QuyetLC</strain>
    </source>
</reference>
<reference evidence="6" key="2">
    <citation type="submission" date="2019-12" db="EMBL/GenBank/DDBJ databases">
        <authorList>
            <person name="Hoang T.H.H."/>
            <person name="Okutani A."/>
        </authorList>
    </citation>
    <scope>NUCLEOTIDE SEQUENCE</scope>
    <source>
        <strain evidence="2">DB</strain>
        <strain evidence="3">HG</strain>
        <strain evidence="5">LaLC</strain>
        <strain evidence="4">LamDB</strain>
        <strain evidence="6">QuyetLC</strain>
    </source>
</reference>
<gene>
    <name evidence="2" type="ORF">DB1_00970</name>
    <name evidence="3" type="ORF">HG1_13330</name>
    <name evidence="5" type="ORF">LaLC_43020</name>
    <name evidence="4" type="ORF">LamDB_22570</name>
    <name evidence="6" type="ORF">QuyetLC_17540</name>
</gene>
<proteinExistence type="predicted"/>
<feature type="region of interest" description="Disordered" evidence="1">
    <location>
        <begin position="1"/>
        <end position="22"/>
    </location>
</feature>
<dbReference type="EMBL" id="BLEV01000002">
    <property type="protein sequence ID" value="GEU05847.1"/>
    <property type="molecule type" value="Genomic_DNA"/>
</dbReference>
<dbReference type="EMBL" id="BLEY01000015">
    <property type="protein sequence ID" value="GEU27387.1"/>
    <property type="molecule type" value="Genomic_DNA"/>
</dbReference>
<evidence type="ECO:0000313" key="3">
    <source>
        <dbReference type="EMBL" id="GEU05847.1"/>
    </source>
</evidence>
<evidence type="ECO:0000256" key="1">
    <source>
        <dbReference type="SAM" id="MobiDB-lite"/>
    </source>
</evidence>
<dbReference type="EMBL" id="BLEU01000001">
    <property type="protein sequence ID" value="GET95921.1"/>
    <property type="molecule type" value="Genomic_DNA"/>
</dbReference>
<comment type="caution">
    <text evidence="6">The sequence shown here is derived from an EMBL/GenBank/DDBJ whole genome shotgun (WGS) entry which is preliminary data.</text>
</comment>
<evidence type="ECO:0000313" key="6">
    <source>
        <dbReference type="EMBL" id="GEU27387.1"/>
    </source>
</evidence>
<dbReference type="EMBL" id="BLEW01000010">
    <property type="protein sequence ID" value="GEU23206.1"/>
    <property type="molecule type" value="Genomic_DNA"/>
</dbReference>
<evidence type="ECO:0000313" key="5">
    <source>
        <dbReference type="EMBL" id="GEU23206.1"/>
    </source>
</evidence>
<dbReference type="EMBL" id="BLEX01000003">
    <property type="protein sequence ID" value="GEU22582.1"/>
    <property type="molecule type" value="Genomic_DNA"/>
</dbReference>
<evidence type="ECO:0000313" key="4">
    <source>
        <dbReference type="EMBL" id="GEU22582.1"/>
    </source>
</evidence>
<name>A0A640NNR7_BACAN</name>
<sequence>MKALKNQNDRKNKTVGKTGEISSKFPWNNREEFREISVKNFVSQDGFIKIFL</sequence>
<dbReference type="AlphaFoldDB" id="A0A640NNR7"/>
<protein>
    <submittedName>
        <fullName evidence="6">Uncharacterized protein</fullName>
    </submittedName>
</protein>
<evidence type="ECO:0000313" key="2">
    <source>
        <dbReference type="EMBL" id="GET95921.1"/>
    </source>
</evidence>